<dbReference type="PANTHER" id="PTHR43481">
    <property type="entry name" value="FRUCTOSE-1-PHOSPHATE PHOSPHATASE"/>
    <property type="match status" value="1"/>
</dbReference>
<dbReference type="AlphaFoldDB" id="A0A5Q0GYW5"/>
<organism evidence="1 2">
    <name type="scientific">Saccharothrix syringae</name>
    <name type="common">Nocardiopsis syringae</name>
    <dbReference type="NCBI Taxonomy" id="103733"/>
    <lineage>
        <taxon>Bacteria</taxon>
        <taxon>Bacillati</taxon>
        <taxon>Actinomycetota</taxon>
        <taxon>Actinomycetes</taxon>
        <taxon>Pseudonocardiales</taxon>
        <taxon>Pseudonocardiaceae</taxon>
        <taxon>Saccharothrix</taxon>
    </lineage>
</organism>
<dbReference type="SFLD" id="SFLDS00003">
    <property type="entry name" value="Haloacid_Dehalogenase"/>
    <property type="match status" value="1"/>
</dbReference>
<gene>
    <name evidence="1" type="ORF">EKG83_17775</name>
</gene>
<evidence type="ECO:0000313" key="2">
    <source>
        <dbReference type="Proteomes" id="UP000325787"/>
    </source>
</evidence>
<protein>
    <submittedName>
        <fullName evidence="1">HAD family hydrolase</fullName>
    </submittedName>
</protein>
<keyword evidence="1" id="KW-0378">Hydrolase</keyword>
<dbReference type="Gene3D" id="3.40.50.1000">
    <property type="entry name" value="HAD superfamily/HAD-like"/>
    <property type="match status" value="1"/>
</dbReference>
<dbReference type="PANTHER" id="PTHR43481:SF4">
    <property type="entry name" value="GLYCEROL-1-PHOSPHATE PHOSPHOHYDROLASE 1-RELATED"/>
    <property type="match status" value="1"/>
</dbReference>
<dbReference type="RefSeq" id="WP_033435490.1">
    <property type="nucleotide sequence ID" value="NZ_CP034550.1"/>
</dbReference>
<dbReference type="InterPro" id="IPR051806">
    <property type="entry name" value="HAD-like_SPP"/>
</dbReference>
<dbReference type="SUPFAM" id="SSF56784">
    <property type="entry name" value="HAD-like"/>
    <property type="match status" value="1"/>
</dbReference>
<sequence length="212" mass="22213">MMMLRYEFDAVLFDLDGTLIDSTAAVRRAWRRWAEEEGVDPALLDGTAGKPAKEIVAMLLPPERHEEGLAHYSHIATHDLEGVVVLPGAREATEAVGEHKAIVTSCSRDVTAARTAAARLPVAEVLVTADDVDKGKPSPTPYLLGASRLGLAPERCLAVEDTPSGLASGRAAGCTTLGLGEPGSLDADLVVPDLSHVRFSVVGDKVALTVGG</sequence>
<dbReference type="InterPro" id="IPR023198">
    <property type="entry name" value="PGP-like_dom2"/>
</dbReference>
<reference evidence="2" key="1">
    <citation type="journal article" date="2021" name="Curr. Microbiol.">
        <title>Complete genome of nocamycin-producing strain Saccharothrix syringae NRRL B-16468 reveals the biosynthetic potential for secondary metabolites.</title>
        <authorList>
            <person name="Mo X."/>
            <person name="Yang S."/>
        </authorList>
    </citation>
    <scope>NUCLEOTIDE SEQUENCE [LARGE SCALE GENOMIC DNA]</scope>
    <source>
        <strain evidence="2">ATCC 51364 / DSM 43886 / JCM 6844 / KCTC 9398 / NBRC 14523 / NRRL B-16468 / INA 2240</strain>
    </source>
</reference>
<evidence type="ECO:0000313" key="1">
    <source>
        <dbReference type="EMBL" id="QFZ19053.1"/>
    </source>
</evidence>
<dbReference type="NCBIfam" id="TIGR01509">
    <property type="entry name" value="HAD-SF-IA-v3"/>
    <property type="match status" value="1"/>
</dbReference>
<dbReference type="SFLD" id="SFLDG01129">
    <property type="entry name" value="C1.5:_HAD__Beta-PGM__Phosphata"/>
    <property type="match status" value="1"/>
</dbReference>
<dbReference type="InterPro" id="IPR036412">
    <property type="entry name" value="HAD-like_sf"/>
</dbReference>
<dbReference type="Proteomes" id="UP000325787">
    <property type="component" value="Chromosome"/>
</dbReference>
<dbReference type="OrthoDB" id="9800058at2"/>
<dbReference type="InterPro" id="IPR023214">
    <property type="entry name" value="HAD_sf"/>
</dbReference>
<dbReference type="Gene3D" id="1.10.150.240">
    <property type="entry name" value="Putative phosphatase, domain 2"/>
    <property type="match status" value="1"/>
</dbReference>
<dbReference type="PRINTS" id="PR00413">
    <property type="entry name" value="HADHALOGNASE"/>
</dbReference>
<dbReference type="EMBL" id="CP034550">
    <property type="protein sequence ID" value="QFZ19053.1"/>
    <property type="molecule type" value="Genomic_DNA"/>
</dbReference>
<accession>A0A5Q0GYW5</accession>
<dbReference type="GO" id="GO:0050308">
    <property type="term" value="F:sugar-phosphatase activity"/>
    <property type="evidence" value="ECO:0007669"/>
    <property type="project" value="TreeGrafter"/>
</dbReference>
<proteinExistence type="predicted"/>
<name>A0A5Q0GYW5_SACSY</name>
<dbReference type="InterPro" id="IPR006439">
    <property type="entry name" value="HAD-SF_hydro_IA"/>
</dbReference>
<keyword evidence="2" id="KW-1185">Reference proteome</keyword>
<dbReference type="KEGG" id="ssyi:EKG83_17775"/>
<dbReference type="Pfam" id="PF00702">
    <property type="entry name" value="Hydrolase"/>
    <property type="match status" value="1"/>
</dbReference>